<keyword evidence="2" id="KW-1185">Reference proteome</keyword>
<gene>
    <name evidence="1" type="ORF">CLV48_11855</name>
</gene>
<dbReference type="Proteomes" id="UP000240708">
    <property type="component" value="Unassembled WGS sequence"/>
</dbReference>
<comment type="caution">
    <text evidence="1">The sequence shown here is derived from an EMBL/GenBank/DDBJ whole genome shotgun (WGS) entry which is preliminary data.</text>
</comment>
<dbReference type="EMBL" id="PYGF01000018">
    <property type="protein sequence ID" value="PSK98768.1"/>
    <property type="molecule type" value="Genomic_DNA"/>
</dbReference>
<name>A0A2P8DNG9_9BACT</name>
<proteinExistence type="predicted"/>
<accession>A0A2P8DNG9</accession>
<dbReference type="PROSITE" id="PS51257">
    <property type="entry name" value="PROKAR_LIPOPROTEIN"/>
    <property type="match status" value="1"/>
</dbReference>
<sequence length="89" mass="10554">MLIFMRVFSYLFLVSLLISCGKTTKDDTETGLEGSREDTTQIHEFINFLYLPLIERDTIFFLVEEAVFDWRGKLPESSMIGMRNLYHWH</sequence>
<protein>
    <submittedName>
        <fullName evidence="1">Uncharacterized protein</fullName>
    </submittedName>
</protein>
<dbReference type="OrthoDB" id="9836285at2"/>
<dbReference type="AlphaFoldDB" id="A0A2P8DNG9"/>
<reference evidence="1 2" key="1">
    <citation type="submission" date="2018-03" db="EMBL/GenBank/DDBJ databases">
        <title>Genomic Encyclopedia of Archaeal and Bacterial Type Strains, Phase II (KMG-II): from individual species to whole genera.</title>
        <authorList>
            <person name="Goeker M."/>
        </authorList>
    </citation>
    <scope>NUCLEOTIDE SEQUENCE [LARGE SCALE GENOMIC DNA]</scope>
    <source>
        <strain evidence="1 2">DSM 28057</strain>
    </source>
</reference>
<evidence type="ECO:0000313" key="1">
    <source>
        <dbReference type="EMBL" id="PSK98768.1"/>
    </source>
</evidence>
<organism evidence="1 2">
    <name type="scientific">Cecembia rubra</name>
    <dbReference type="NCBI Taxonomy" id="1485585"/>
    <lineage>
        <taxon>Bacteria</taxon>
        <taxon>Pseudomonadati</taxon>
        <taxon>Bacteroidota</taxon>
        <taxon>Cytophagia</taxon>
        <taxon>Cytophagales</taxon>
        <taxon>Cyclobacteriaceae</taxon>
        <taxon>Cecembia</taxon>
    </lineage>
</organism>
<evidence type="ECO:0000313" key="2">
    <source>
        <dbReference type="Proteomes" id="UP000240708"/>
    </source>
</evidence>